<reference evidence="3 4" key="1">
    <citation type="journal article" date="2018" name="Environ. Microbiol.">
        <title>Novel energy conservation strategies and behaviour of Pelotomaculum schinkii driving syntrophic propionate catabolism.</title>
        <authorList>
            <person name="Hidalgo-Ahumada C.A.P."/>
            <person name="Nobu M.K."/>
            <person name="Narihiro T."/>
            <person name="Tamaki H."/>
            <person name="Liu W.T."/>
            <person name="Kamagata Y."/>
            <person name="Stams A.J.M."/>
            <person name="Imachi H."/>
            <person name="Sousa D.Z."/>
        </authorList>
    </citation>
    <scope>NUCLEOTIDE SEQUENCE [LARGE SCALE GENOMIC DNA]</scope>
    <source>
        <strain evidence="3 4">MGP</strain>
    </source>
</reference>
<dbReference type="Pfam" id="PF13581">
    <property type="entry name" value="HATPase_c_2"/>
    <property type="match status" value="1"/>
</dbReference>
<accession>A0A4Y7RWW5</accession>
<comment type="caution">
    <text evidence="3">The sequence shown here is derived from an EMBL/GenBank/DDBJ whole genome shotgun (WGS) entry which is preliminary data.</text>
</comment>
<evidence type="ECO:0000256" key="1">
    <source>
        <dbReference type="ARBA" id="ARBA00022527"/>
    </source>
</evidence>
<dbReference type="GO" id="GO:0004674">
    <property type="term" value="F:protein serine/threonine kinase activity"/>
    <property type="evidence" value="ECO:0007669"/>
    <property type="project" value="UniProtKB-KW"/>
</dbReference>
<dbReference type="InterPro" id="IPR036890">
    <property type="entry name" value="HATPase_C_sf"/>
</dbReference>
<dbReference type="Proteomes" id="UP000297597">
    <property type="component" value="Unassembled WGS sequence"/>
</dbReference>
<dbReference type="PANTHER" id="PTHR35526">
    <property type="entry name" value="ANTI-SIGMA-F FACTOR RSBW-RELATED"/>
    <property type="match status" value="1"/>
</dbReference>
<dbReference type="EC" id="2.7.11.1" evidence="3"/>
<sequence>MVNEAWIELKNNLSELERLSLALEEFGYSHHLPLKTIMDVNLALDEIFTNIVSYGFEDHDEHLISIYLLIKGKELNIRVEDDGTPFNPLEVPEPDLNAPLEERKTGGLGIHFVRKMMEELKYERQQGKNVLLLKKKLN</sequence>
<gene>
    <name evidence="3" type="primary">btrW</name>
    <name evidence="3" type="ORF">Pmgp_00478</name>
</gene>
<evidence type="ECO:0000313" key="4">
    <source>
        <dbReference type="Proteomes" id="UP000297597"/>
    </source>
</evidence>
<dbReference type="Gene3D" id="3.30.565.10">
    <property type="entry name" value="Histidine kinase-like ATPase, C-terminal domain"/>
    <property type="match status" value="1"/>
</dbReference>
<evidence type="ECO:0000313" key="3">
    <source>
        <dbReference type="EMBL" id="TEB13182.1"/>
    </source>
</evidence>
<dbReference type="RefSeq" id="WP_134212360.1">
    <property type="nucleotide sequence ID" value="NZ_QFFZ01000003.1"/>
</dbReference>
<feature type="domain" description="Histidine kinase/HSP90-like ATPase" evidence="2">
    <location>
        <begin position="12"/>
        <end position="134"/>
    </location>
</feature>
<keyword evidence="4" id="KW-1185">Reference proteome</keyword>
<dbReference type="EMBL" id="QFFZ01000003">
    <property type="protein sequence ID" value="TEB13182.1"/>
    <property type="molecule type" value="Genomic_DNA"/>
</dbReference>
<keyword evidence="3" id="KW-0808">Transferase</keyword>
<dbReference type="OrthoDB" id="9792240at2"/>
<dbReference type="AlphaFoldDB" id="A0A4Y7RWW5"/>
<name>A0A4Y7RWW5_9FIRM</name>
<organism evidence="3 4">
    <name type="scientific">Pelotomaculum propionicicum</name>
    <dbReference type="NCBI Taxonomy" id="258475"/>
    <lineage>
        <taxon>Bacteria</taxon>
        <taxon>Bacillati</taxon>
        <taxon>Bacillota</taxon>
        <taxon>Clostridia</taxon>
        <taxon>Eubacteriales</taxon>
        <taxon>Desulfotomaculaceae</taxon>
        <taxon>Pelotomaculum</taxon>
    </lineage>
</organism>
<keyword evidence="1" id="KW-0723">Serine/threonine-protein kinase</keyword>
<keyword evidence="3" id="KW-0418">Kinase</keyword>
<evidence type="ECO:0000259" key="2">
    <source>
        <dbReference type="Pfam" id="PF13581"/>
    </source>
</evidence>
<proteinExistence type="predicted"/>
<dbReference type="SUPFAM" id="SSF55874">
    <property type="entry name" value="ATPase domain of HSP90 chaperone/DNA topoisomerase II/histidine kinase"/>
    <property type="match status" value="1"/>
</dbReference>
<dbReference type="InterPro" id="IPR003594">
    <property type="entry name" value="HATPase_dom"/>
</dbReference>
<dbReference type="InterPro" id="IPR050267">
    <property type="entry name" value="Anti-sigma-factor_SerPK"/>
</dbReference>
<dbReference type="CDD" id="cd16936">
    <property type="entry name" value="HATPase_RsbW-like"/>
    <property type="match status" value="1"/>
</dbReference>
<protein>
    <submittedName>
        <fullName evidence="3">Serine/threonine-protein kinase BtrW</fullName>
        <ecNumber evidence="3">2.7.11.1</ecNumber>
    </submittedName>
</protein>